<evidence type="ECO:0000313" key="1">
    <source>
        <dbReference type="EMBL" id="CAF0699202.1"/>
    </source>
</evidence>
<dbReference type="Proteomes" id="UP000663859">
    <property type="component" value="Unassembled WGS sequence"/>
</dbReference>
<dbReference type="AlphaFoldDB" id="A0A8J2BJ83"/>
<proteinExistence type="predicted"/>
<organism evidence="1 2">
    <name type="scientific">Candidatus Methylacidithermus pantelleriae</name>
    <dbReference type="NCBI Taxonomy" id="2744239"/>
    <lineage>
        <taxon>Bacteria</taxon>
        <taxon>Pseudomonadati</taxon>
        <taxon>Verrucomicrobiota</taxon>
        <taxon>Methylacidiphilae</taxon>
        <taxon>Methylacidiphilales</taxon>
        <taxon>Methylacidiphilaceae</taxon>
        <taxon>Candidatus Methylacidithermus</taxon>
    </lineage>
</organism>
<comment type="caution">
    <text evidence="1">The sequence shown here is derived from an EMBL/GenBank/DDBJ whole genome shotgun (WGS) entry which is preliminary data.</text>
</comment>
<protein>
    <submittedName>
        <fullName evidence="1">Uncharacterized protein</fullName>
    </submittedName>
</protein>
<name>A0A8J2BJ83_9BACT</name>
<sequence>MKNVRSGLLLLKLADRRLRSPDRLLTFLPQLGSPFLDQSHLSFEFGPEGHVTLGRSNQTRRGRIDCTH</sequence>
<gene>
    <name evidence="1" type="ORF">MPNT_30158</name>
</gene>
<reference evidence="1" key="1">
    <citation type="submission" date="2021-02" db="EMBL/GenBank/DDBJ databases">
        <authorList>
            <person name="Cremers G."/>
            <person name="Picone N."/>
        </authorList>
    </citation>
    <scope>NUCLEOTIDE SEQUENCE</scope>
    <source>
        <strain evidence="1">PQ17</strain>
    </source>
</reference>
<keyword evidence="2" id="KW-1185">Reference proteome</keyword>
<accession>A0A8J2BJ83</accession>
<dbReference type="EMBL" id="CAJNOB010000023">
    <property type="protein sequence ID" value="CAF0699202.1"/>
    <property type="molecule type" value="Genomic_DNA"/>
</dbReference>
<evidence type="ECO:0000313" key="2">
    <source>
        <dbReference type="Proteomes" id="UP000663859"/>
    </source>
</evidence>